<feature type="transmembrane region" description="Helical" evidence="2">
    <location>
        <begin position="54"/>
        <end position="74"/>
    </location>
</feature>
<dbReference type="InterPro" id="IPR003148">
    <property type="entry name" value="RCK_N"/>
</dbReference>
<proteinExistence type="predicted"/>
<dbReference type="AlphaFoldDB" id="A0A916ZIH3"/>
<feature type="transmembrane region" description="Helical" evidence="2">
    <location>
        <begin position="94"/>
        <end position="111"/>
    </location>
</feature>
<evidence type="ECO:0000256" key="2">
    <source>
        <dbReference type="SAM" id="Phobius"/>
    </source>
</evidence>
<dbReference type="Pfam" id="PF07885">
    <property type="entry name" value="Ion_trans_2"/>
    <property type="match status" value="1"/>
</dbReference>
<dbReference type="EMBL" id="BMJM01000001">
    <property type="protein sequence ID" value="GGD99561.1"/>
    <property type="molecule type" value="Genomic_DNA"/>
</dbReference>
<keyword evidence="2" id="KW-0472">Membrane</keyword>
<evidence type="ECO:0000313" key="4">
    <source>
        <dbReference type="EMBL" id="GGD99561.1"/>
    </source>
</evidence>
<dbReference type="Gene3D" id="1.10.287.70">
    <property type="match status" value="1"/>
</dbReference>
<comment type="subcellular location">
    <subcellularLocation>
        <location evidence="1">Cell membrane</location>
        <topology evidence="1">Multi-pass membrane protein</topology>
    </subcellularLocation>
</comment>
<dbReference type="PROSITE" id="PS51201">
    <property type="entry name" value="RCK_N"/>
    <property type="match status" value="1"/>
</dbReference>
<dbReference type="SUPFAM" id="SSF51735">
    <property type="entry name" value="NAD(P)-binding Rossmann-fold domains"/>
    <property type="match status" value="1"/>
</dbReference>
<dbReference type="Gene3D" id="3.40.50.720">
    <property type="entry name" value="NAD(P)-binding Rossmann-like Domain"/>
    <property type="match status" value="1"/>
</dbReference>
<reference evidence="4" key="2">
    <citation type="submission" date="2020-09" db="EMBL/GenBank/DDBJ databases">
        <authorList>
            <person name="Sun Q."/>
            <person name="Zhou Y."/>
        </authorList>
    </citation>
    <scope>NUCLEOTIDE SEQUENCE</scope>
    <source>
        <strain evidence="4">CGMCC 1.15519</strain>
    </source>
</reference>
<protein>
    <recommendedName>
        <fullName evidence="3">RCK N-terminal domain-containing protein</fullName>
    </recommendedName>
</protein>
<dbReference type="RefSeq" id="WP_188761070.1">
    <property type="nucleotide sequence ID" value="NZ_BMJM01000001.1"/>
</dbReference>
<sequence length="340" mass="35765">MAADRNWLRLQRPDALGPGASLGLRALLVFGLIGVALAGHWFDRTGLKDNADNVVSFSDVVYFTAITVASVGYGDIVPVTDQARMFDTFVVTPIRLFIWLIFLGTAYDFVFKRLWDRWHMQRIQGELHGHCVVCGYGATGAATVAELCRGETEPLQIVVIDPDPDRVALAVACGATGLVGDASHNEVLSAARVETACAVLVSTGRDDTAALVVLSARQLSPQAHISALVKSGENAGLMRQAGANAVVNPVDLGGQLLARATSSARVVDYVSDLVTSSGEVCLQERPVTAGEIGTPLTGIKTGLGVRIDRGGSIMGFWETAAVKLAAGDVIVEIVGRPAGT</sequence>
<evidence type="ECO:0000256" key="1">
    <source>
        <dbReference type="ARBA" id="ARBA00004651"/>
    </source>
</evidence>
<dbReference type="GO" id="GO:0005886">
    <property type="term" value="C:plasma membrane"/>
    <property type="evidence" value="ECO:0007669"/>
    <property type="project" value="UniProtKB-SubCell"/>
</dbReference>
<name>A0A916ZIH3_9SPHN</name>
<dbReference type="Proteomes" id="UP000635071">
    <property type="component" value="Unassembled WGS sequence"/>
</dbReference>
<dbReference type="Pfam" id="PF02254">
    <property type="entry name" value="TrkA_N"/>
    <property type="match status" value="1"/>
</dbReference>
<keyword evidence="5" id="KW-1185">Reference proteome</keyword>
<reference evidence="4" key="1">
    <citation type="journal article" date="2014" name="Int. J. Syst. Evol. Microbiol.">
        <title>Complete genome sequence of Corynebacterium casei LMG S-19264T (=DSM 44701T), isolated from a smear-ripened cheese.</title>
        <authorList>
            <consortium name="US DOE Joint Genome Institute (JGI-PGF)"/>
            <person name="Walter F."/>
            <person name="Albersmeier A."/>
            <person name="Kalinowski J."/>
            <person name="Ruckert C."/>
        </authorList>
    </citation>
    <scope>NUCLEOTIDE SEQUENCE</scope>
    <source>
        <strain evidence="4">CGMCC 1.15519</strain>
    </source>
</reference>
<dbReference type="PANTHER" id="PTHR43833:SF9">
    <property type="entry name" value="POTASSIUM CHANNEL PROTEIN YUGO-RELATED"/>
    <property type="match status" value="1"/>
</dbReference>
<dbReference type="GO" id="GO:0006813">
    <property type="term" value="P:potassium ion transport"/>
    <property type="evidence" value="ECO:0007669"/>
    <property type="project" value="InterPro"/>
</dbReference>
<comment type="caution">
    <text evidence="4">The sequence shown here is derived from an EMBL/GenBank/DDBJ whole genome shotgun (WGS) entry which is preliminary data.</text>
</comment>
<dbReference type="InterPro" id="IPR013099">
    <property type="entry name" value="K_chnl_dom"/>
</dbReference>
<dbReference type="InterPro" id="IPR036291">
    <property type="entry name" value="NAD(P)-bd_dom_sf"/>
</dbReference>
<evidence type="ECO:0000259" key="3">
    <source>
        <dbReference type="PROSITE" id="PS51201"/>
    </source>
</evidence>
<accession>A0A916ZIH3</accession>
<keyword evidence="2" id="KW-1133">Transmembrane helix</keyword>
<organism evidence="4 5">
    <name type="scientific">Sandarakinorhabdus glacialis</name>
    <dbReference type="NCBI Taxonomy" id="1614636"/>
    <lineage>
        <taxon>Bacteria</taxon>
        <taxon>Pseudomonadati</taxon>
        <taxon>Pseudomonadota</taxon>
        <taxon>Alphaproteobacteria</taxon>
        <taxon>Sphingomonadales</taxon>
        <taxon>Sphingosinicellaceae</taxon>
        <taxon>Sandarakinorhabdus</taxon>
    </lineage>
</organism>
<dbReference type="SUPFAM" id="SSF81324">
    <property type="entry name" value="Voltage-gated potassium channels"/>
    <property type="match status" value="1"/>
</dbReference>
<gene>
    <name evidence="4" type="ORF">GCM10011529_02130</name>
</gene>
<feature type="transmembrane region" description="Helical" evidence="2">
    <location>
        <begin position="20"/>
        <end position="42"/>
    </location>
</feature>
<evidence type="ECO:0000313" key="5">
    <source>
        <dbReference type="Proteomes" id="UP000635071"/>
    </source>
</evidence>
<dbReference type="PANTHER" id="PTHR43833">
    <property type="entry name" value="POTASSIUM CHANNEL PROTEIN 2-RELATED-RELATED"/>
    <property type="match status" value="1"/>
</dbReference>
<keyword evidence="2" id="KW-0812">Transmembrane</keyword>
<dbReference type="InterPro" id="IPR050721">
    <property type="entry name" value="Trk_Ktr_HKT_K-transport"/>
</dbReference>
<feature type="domain" description="RCK N-terminal" evidence="3">
    <location>
        <begin position="128"/>
        <end position="248"/>
    </location>
</feature>